<evidence type="ECO:0000259" key="1">
    <source>
        <dbReference type="PROSITE" id="PS50914"/>
    </source>
</evidence>
<proteinExistence type="predicted"/>
<dbReference type="SMART" id="SM00749">
    <property type="entry name" value="BON"/>
    <property type="match status" value="1"/>
</dbReference>
<reference evidence="2 3" key="1">
    <citation type="submission" date="2019-12" db="EMBL/GenBank/DDBJ databases">
        <title>Paraburkholderia acidiphila 7Q-K02 sp. nov and Paraburkholderia acidisoli DHF22 sp. nov., two strains isolated from forest soil.</title>
        <authorList>
            <person name="Gao Z."/>
            <person name="Qiu L."/>
        </authorList>
    </citation>
    <scope>NUCLEOTIDE SEQUENCE [LARGE SCALE GENOMIC DNA]</scope>
    <source>
        <strain evidence="2 3">7Q-K02</strain>
    </source>
</reference>
<sequence length="124" mass="13289">MNVNGASSKIGAILVMVVMSSSPIRAYAQTGVDSRDGATVQRAAYSTSRLQNRPDSAVTRDVRDALRRTPSVDASGIRVRARLGVVTLTGWVPERRQIGLAGNAARSVRGVRSVSNQLVLRNSR</sequence>
<dbReference type="AlphaFoldDB" id="A0A7Z2G898"/>
<dbReference type="EMBL" id="CP046910">
    <property type="protein sequence ID" value="QGZ57057.1"/>
    <property type="molecule type" value="Genomic_DNA"/>
</dbReference>
<dbReference type="PANTHER" id="PTHR34606">
    <property type="entry name" value="BON DOMAIN-CONTAINING PROTEIN"/>
    <property type="match status" value="1"/>
</dbReference>
<evidence type="ECO:0000313" key="3">
    <source>
        <dbReference type="Proteomes" id="UP000434209"/>
    </source>
</evidence>
<dbReference type="OrthoDB" id="9098538at2"/>
<evidence type="ECO:0000313" key="2">
    <source>
        <dbReference type="EMBL" id="QGZ57057.1"/>
    </source>
</evidence>
<keyword evidence="3" id="KW-1185">Reference proteome</keyword>
<organism evidence="2 3">
    <name type="scientific">Paraburkholderia acidiphila</name>
    <dbReference type="NCBI Taxonomy" id="2571747"/>
    <lineage>
        <taxon>Bacteria</taxon>
        <taxon>Pseudomonadati</taxon>
        <taxon>Pseudomonadota</taxon>
        <taxon>Betaproteobacteria</taxon>
        <taxon>Burkholderiales</taxon>
        <taxon>Burkholderiaceae</taxon>
        <taxon>Paraburkholderia</taxon>
    </lineage>
</organism>
<dbReference type="PANTHER" id="PTHR34606:SF15">
    <property type="entry name" value="BON DOMAIN-CONTAINING PROTEIN"/>
    <property type="match status" value="1"/>
</dbReference>
<dbReference type="KEGG" id="pacp:FAZ97_19135"/>
<accession>A0A7Z2G898</accession>
<dbReference type="InterPro" id="IPR007055">
    <property type="entry name" value="BON_dom"/>
</dbReference>
<protein>
    <submittedName>
        <fullName evidence="2">BON domain-containing protein</fullName>
    </submittedName>
</protein>
<dbReference type="Proteomes" id="UP000434209">
    <property type="component" value="Chromosome 2"/>
</dbReference>
<dbReference type="Gene3D" id="3.30.1340.30">
    <property type="match status" value="1"/>
</dbReference>
<dbReference type="InterPro" id="IPR014004">
    <property type="entry name" value="Transpt-assoc_nodulatn_dom_bac"/>
</dbReference>
<dbReference type="PROSITE" id="PS50914">
    <property type="entry name" value="BON"/>
    <property type="match status" value="1"/>
</dbReference>
<dbReference type="Pfam" id="PF04972">
    <property type="entry name" value="BON"/>
    <property type="match status" value="1"/>
</dbReference>
<feature type="domain" description="BON" evidence="1">
    <location>
        <begin position="54"/>
        <end position="122"/>
    </location>
</feature>
<gene>
    <name evidence="2" type="ORF">FAZ97_19135</name>
</gene>
<dbReference type="InterPro" id="IPR051686">
    <property type="entry name" value="Lipoprotein_DolP"/>
</dbReference>
<name>A0A7Z2G898_9BURK</name>